<dbReference type="Pfam" id="PF21049">
    <property type="entry name" value="CFA69_ARM_rpt"/>
    <property type="match status" value="2"/>
</dbReference>
<dbReference type="SMART" id="SM00185">
    <property type="entry name" value="ARM"/>
    <property type="match status" value="3"/>
</dbReference>
<sequence>MNMPGPEIDKLIKLFTDGNSSELYDRHCASIERLCANSTEGFAIQDLPKIQQILELTFGLILKGIEGLNYPACKLLRSMSMPFLHRASTDEINLLGNVERILSAIGKAFSSGFPRDVQMAAAEMLRVFSSANSSRPSALEIASVSLDTANVGSSVRQFLLNQRLIQQSHVIRAIINGLKIALQDSDEVLAISLMSTLLSISYLPANCQHIVESGILSCTPSLLSFGFKHELTSVTVEVLWNLLEHDQEIGKHLIMDSSLGTYEVAVDVTLKEKEVASNERSHHSLTYALTSLFKSVLELGSREVDKELRNNTLVVINLMLFRSSQLAGAFASAGLFEASLAVSCAPECCNGMPYVKPWALSTEELDFELKLLCWSLSAAGCVSQPSLFSSAKTAGLMPTLMQYLDYSSLTPAVQRWNADRSSSLRCSALSLLYKLAPVFPEEYLAVGGISVLLNFLRSSTNTSHVESGLRHLHALSIATPAVAENLGEQGAIPLVLDLAKPGTGLQDKLRQTSLQLLSVMCESALENQRRLRKVQGVAVLLSLLSEACTLDPTLPSSLVLATLNAIWNCIVPDKKNLAHFLVSDGLDLLLNLIEKGHRSHMPLALSLMADMLQNPRALPFFHQWRSELNQQTAGHLLITFWKEEDGLRGMTVNGILANTSQPLRGLDKRTAWIAHESVVYGNLSPERRAELTAIIEACTGENILAKIFSVFKLVGMGTLNYLSLEDQAMLCLIEKYVKFSQGDLWRKIKSEFEDEGMRPTAADRERLAAGIELCEHLAQAVRDAQHSVLDRHVGSLKDQEKKFFEGMQAQRKLEQDMRFYQKDKSQLTLAEIREAKQKKEQMLKNSHNLSHFTEEVDQSIVS</sequence>
<dbReference type="InterPro" id="IPR016024">
    <property type="entry name" value="ARM-type_fold"/>
</dbReference>
<dbReference type="STRING" id="1157962.A0A250XGM1"/>
<dbReference type="InterPro" id="IPR048732">
    <property type="entry name" value="CFA69"/>
</dbReference>
<evidence type="ECO:0000313" key="2">
    <source>
        <dbReference type="EMBL" id="GAX82203.1"/>
    </source>
</evidence>
<feature type="domain" description="Cilia- and flagella-associated protein 69 ARM repeats" evidence="1">
    <location>
        <begin position="280"/>
        <end position="748"/>
    </location>
</feature>
<organism evidence="2 3">
    <name type="scientific">Chlamydomonas eustigma</name>
    <dbReference type="NCBI Taxonomy" id="1157962"/>
    <lineage>
        <taxon>Eukaryota</taxon>
        <taxon>Viridiplantae</taxon>
        <taxon>Chlorophyta</taxon>
        <taxon>core chlorophytes</taxon>
        <taxon>Chlorophyceae</taxon>
        <taxon>CS clade</taxon>
        <taxon>Chlamydomonadales</taxon>
        <taxon>Chlamydomonadaceae</taxon>
        <taxon>Chlamydomonas</taxon>
    </lineage>
</organism>
<evidence type="ECO:0000313" key="3">
    <source>
        <dbReference type="Proteomes" id="UP000232323"/>
    </source>
</evidence>
<dbReference type="EMBL" id="BEGY01000077">
    <property type="protein sequence ID" value="GAX82203.1"/>
    <property type="molecule type" value="Genomic_DNA"/>
</dbReference>
<evidence type="ECO:0000259" key="1">
    <source>
        <dbReference type="Pfam" id="PF21049"/>
    </source>
</evidence>
<protein>
    <recommendedName>
        <fullName evidence="1">Cilia- and flagella-associated protein 69 ARM repeats domain-containing protein</fullName>
    </recommendedName>
</protein>
<accession>A0A250XGM1</accession>
<reference evidence="2 3" key="1">
    <citation type="submission" date="2017-08" db="EMBL/GenBank/DDBJ databases">
        <title>Acidophilic green algal genome provides insights into adaptation to an acidic environment.</title>
        <authorList>
            <person name="Hirooka S."/>
            <person name="Hirose Y."/>
            <person name="Kanesaki Y."/>
            <person name="Higuchi S."/>
            <person name="Fujiwara T."/>
            <person name="Onuma R."/>
            <person name="Era A."/>
            <person name="Ohbayashi R."/>
            <person name="Uzuka A."/>
            <person name="Nozaki H."/>
            <person name="Yoshikawa H."/>
            <person name="Miyagishima S.Y."/>
        </authorList>
    </citation>
    <scope>NUCLEOTIDE SEQUENCE [LARGE SCALE GENOMIC DNA]</scope>
    <source>
        <strain evidence="2 3">NIES-2499</strain>
    </source>
</reference>
<dbReference type="PANTHER" id="PTHR14716:SF0">
    <property type="entry name" value="CILIA- AND FLAGELLA-ASSOCIATED PROTEIN 69"/>
    <property type="match status" value="1"/>
</dbReference>
<dbReference type="InterPro" id="IPR011989">
    <property type="entry name" value="ARM-like"/>
</dbReference>
<dbReference type="OrthoDB" id="550067at2759"/>
<proteinExistence type="predicted"/>
<feature type="domain" description="Cilia- and flagella-associated protein 69 ARM repeats" evidence="1">
    <location>
        <begin position="7"/>
        <end position="247"/>
    </location>
</feature>
<dbReference type="InterPro" id="IPR000225">
    <property type="entry name" value="Armadillo"/>
</dbReference>
<dbReference type="AlphaFoldDB" id="A0A250XGM1"/>
<comment type="caution">
    <text evidence="2">The sequence shown here is derived from an EMBL/GenBank/DDBJ whole genome shotgun (WGS) entry which is preliminary data.</text>
</comment>
<dbReference type="Gene3D" id="1.25.10.10">
    <property type="entry name" value="Leucine-rich Repeat Variant"/>
    <property type="match status" value="2"/>
</dbReference>
<dbReference type="SUPFAM" id="SSF48371">
    <property type="entry name" value="ARM repeat"/>
    <property type="match status" value="2"/>
</dbReference>
<name>A0A250XGM1_9CHLO</name>
<dbReference type="Proteomes" id="UP000232323">
    <property type="component" value="Unassembled WGS sequence"/>
</dbReference>
<dbReference type="PANTHER" id="PTHR14716">
    <property type="entry name" value="CILIA- AND FLAGELLA-ASSOCIATED PROTEIN 69"/>
    <property type="match status" value="1"/>
</dbReference>
<gene>
    <name evidence="2" type="ORF">CEUSTIGMA_g9631.t1</name>
</gene>
<keyword evidence="3" id="KW-1185">Reference proteome</keyword>
<dbReference type="InterPro" id="IPR048733">
    <property type="entry name" value="CFA69_ARM_dom"/>
</dbReference>